<proteinExistence type="predicted"/>
<evidence type="ECO:0000313" key="4">
    <source>
        <dbReference type="Proteomes" id="UP000076532"/>
    </source>
</evidence>
<dbReference type="SUPFAM" id="SSF51445">
    <property type="entry name" value="(Trans)glycosidases"/>
    <property type="match status" value="1"/>
</dbReference>
<evidence type="ECO:0000313" key="3">
    <source>
        <dbReference type="EMBL" id="KZP33170.1"/>
    </source>
</evidence>
<accession>A0A166VXS7</accession>
<sequence>MQLSFVLISVLAAAGIHALPIEDKRALGEGGNYFMALEEKRALGENGNYYMALEEKRALGEGGNYFMALEEKRALGEGGNYFMALEEKRALGEGGNYEMALEEKRALGENGNYYMALEEKRALGEGGNYFMALEEKRALGENGNYEMALEEKKSQTWCGKNYKSNEAVAPPGGQFEIPSTSSTPLLAFQCTQAVRPYLAEDASSPAGILVDTTVTYSTIPGAASITLPAGWSSTESLAVTVTVNGQTLAQGNVPLNTSGYEMSFSLGGLQPQMEAYNISCLASYSQSTASSLPGSSSAMPTFRMPSLPAWEDLFSSFERKSPPERRSADAQKFNTSSALSYLPNPENGSSSVTKMDMKTGALLAKPANGSEGDYAPVFPIGFYTAFDGYLASNLSNLNQLAMQGFNVVHPIPPYDNAETLASILDRMQEVGLYLMYDMRFDYMNSTAVTEQVNMIKSRPNLLLWYTADEPDGTSDPLNATQSAYDLIYSLDGYHPVSLVLNCQDYHFANYAVGADVLLQDPYMLGNNVTFSNEWKTVCDEEFGCCGCDNCKGTFNDISARVDVFSERLRMMGKSRGTAVWSVPQAFGSGEYWTRTPTGQEWVVQTVLSINHGALGIIPWTDPTTLDIKSSASAFALSLPSITPFLIASTITQMTFGSVDVGVWTVGSQTLVMATNLEYSTTSIDLSHVLGPGVGGVKQVFDSGTVVNGTVITFQSVGSGAFVL</sequence>
<name>A0A166VXS7_9AGAM</name>
<protein>
    <recommendedName>
        <fullName evidence="5">Glycoside hydrolase family 2 protein</fullName>
    </recommendedName>
</protein>
<dbReference type="InterPro" id="IPR017853">
    <property type="entry name" value="GH"/>
</dbReference>
<organism evidence="3 4">
    <name type="scientific">Athelia psychrophila</name>
    <dbReference type="NCBI Taxonomy" id="1759441"/>
    <lineage>
        <taxon>Eukaryota</taxon>
        <taxon>Fungi</taxon>
        <taxon>Dikarya</taxon>
        <taxon>Basidiomycota</taxon>
        <taxon>Agaricomycotina</taxon>
        <taxon>Agaricomycetes</taxon>
        <taxon>Agaricomycetidae</taxon>
        <taxon>Atheliales</taxon>
        <taxon>Atheliaceae</taxon>
        <taxon>Athelia</taxon>
    </lineage>
</organism>
<keyword evidence="2" id="KW-0732">Signal</keyword>
<reference evidence="3 4" key="1">
    <citation type="journal article" date="2016" name="Mol. Biol. Evol.">
        <title>Comparative Genomics of Early-Diverging Mushroom-Forming Fungi Provides Insights into the Origins of Lignocellulose Decay Capabilities.</title>
        <authorList>
            <person name="Nagy L.G."/>
            <person name="Riley R."/>
            <person name="Tritt A."/>
            <person name="Adam C."/>
            <person name="Daum C."/>
            <person name="Floudas D."/>
            <person name="Sun H."/>
            <person name="Yadav J.S."/>
            <person name="Pangilinan J."/>
            <person name="Larsson K.H."/>
            <person name="Matsuura K."/>
            <person name="Barry K."/>
            <person name="Labutti K."/>
            <person name="Kuo R."/>
            <person name="Ohm R.A."/>
            <person name="Bhattacharya S.S."/>
            <person name="Shirouzu T."/>
            <person name="Yoshinaga Y."/>
            <person name="Martin F.M."/>
            <person name="Grigoriev I.V."/>
            <person name="Hibbett D.S."/>
        </authorList>
    </citation>
    <scope>NUCLEOTIDE SEQUENCE [LARGE SCALE GENOMIC DNA]</scope>
    <source>
        <strain evidence="3 4">CBS 109695</strain>
    </source>
</reference>
<feature type="signal peptide" evidence="2">
    <location>
        <begin position="1"/>
        <end position="18"/>
    </location>
</feature>
<keyword evidence="4" id="KW-1185">Reference proteome</keyword>
<evidence type="ECO:0000256" key="2">
    <source>
        <dbReference type="SAM" id="SignalP"/>
    </source>
</evidence>
<dbReference type="EMBL" id="KV417483">
    <property type="protein sequence ID" value="KZP33170.1"/>
    <property type="molecule type" value="Genomic_DNA"/>
</dbReference>
<gene>
    <name evidence="3" type="ORF">FIBSPDRAFT_1036292</name>
</gene>
<feature type="region of interest" description="Disordered" evidence="1">
    <location>
        <begin position="318"/>
        <end position="353"/>
    </location>
</feature>
<dbReference type="STRING" id="436010.A0A166VXS7"/>
<feature type="chain" id="PRO_5007881508" description="Glycoside hydrolase family 2 protein" evidence="2">
    <location>
        <begin position="19"/>
        <end position="723"/>
    </location>
</feature>
<dbReference type="Gene3D" id="3.20.20.80">
    <property type="entry name" value="Glycosidases"/>
    <property type="match status" value="1"/>
</dbReference>
<feature type="compositionally biased region" description="Basic and acidic residues" evidence="1">
    <location>
        <begin position="318"/>
        <end position="329"/>
    </location>
</feature>
<evidence type="ECO:0008006" key="5">
    <source>
        <dbReference type="Google" id="ProtNLM"/>
    </source>
</evidence>
<dbReference type="AlphaFoldDB" id="A0A166VXS7"/>
<dbReference type="Proteomes" id="UP000076532">
    <property type="component" value="Unassembled WGS sequence"/>
</dbReference>
<evidence type="ECO:0000256" key="1">
    <source>
        <dbReference type="SAM" id="MobiDB-lite"/>
    </source>
</evidence>
<dbReference type="OrthoDB" id="2338662at2759"/>